<organism evidence="1 2">
    <name type="scientific">Streptomyces boncukensis</name>
    <dbReference type="NCBI Taxonomy" id="2711219"/>
    <lineage>
        <taxon>Bacteria</taxon>
        <taxon>Bacillati</taxon>
        <taxon>Actinomycetota</taxon>
        <taxon>Actinomycetes</taxon>
        <taxon>Kitasatosporales</taxon>
        <taxon>Streptomycetaceae</taxon>
        <taxon>Streptomyces</taxon>
    </lineage>
</organism>
<accession>A0A6G4X685</accession>
<gene>
    <name evidence="1" type="ORF">G5C65_30675</name>
</gene>
<sequence>MSFEDEWAECQKTANQRSTRMQLNQTPDGNYRPGRAPGGDLVVHDNELGAIGNEAYGLYQHLRTQGDEARPATFAAATAMTSSSLSLGSALYQVHDNWSTQLGSLKEACAHISNHLDYSQKRHKEDEARIATGMHTVSKLYDYFK</sequence>
<name>A0A6G4X685_9ACTN</name>
<dbReference type="EMBL" id="JAAKZZ010000503">
    <property type="protein sequence ID" value="NGO72642.1"/>
    <property type="molecule type" value="Genomic_DNA"/>
</dbReference>
<evidence type="ECO:0000313" key="2">
    <source>
        <dbReference type="Proteomes" id="UP000477722"/>
    </source>
</evidence>
<keyword evidence="2" id="KW-1185">Reference proteome</keyword>
<reference evidence="1 2" key="1">
    <citation type="submission" date="2020-02" db="EMBL/GenBank/DDBJ databases">
        <title>Whole-genome analyses of novel actinobacteria.</title>
        <authorList>
            <person name="Sahin N."/>
            <person name="Tatar D."/>
        </authorList>
    </citation>
    <scope>NUCLEOTIDE SEQUENCE [LARGE SCALE GENOMIC DNA]</scope>
    <source>
        <strain evidence="1 2">SB3404</strain>
    </source>
</reference>
<dbReference type="AlphaFoldDB" id="A0A6G4X685"/>
<evidence type="ECO:0008006" key="3">
    <source>
        <dbReference type="Google" id="ProtNLM"/>
    </source>
</evidence>
<comment type="caution">
    <text evidence="1">The sequence shown here is derived from an EMBL/GenBank/DDBJ whole genome shotgun (WGS) entry which is preliminary data.</text>
</comment>
<dbReference type="Proteomes" id="UP000477722">
    <property type="component" value="Unassembled WGS sequence"/>
</dbReference>
<evidence type="ECO:0000313" key="1">
    <source>
        <dbReference type="EMBL" id="NGO72642.1"/>
    </source>
</evidence>
<proteinExistence type="predicted"/>
<protein>
    <recommendedName>
        <fullName evidence="3">AG1 protein</fullName>
    </recommendedName>
</protein>
<dbReference type="RefSeq" id="WP_165302320.1">
    <property type="nucleotide sequence ID" value="NZ_JAAKZZ010000503.1"/>
</dbReference>